<dbReference type="EMBL" id="EQ973885">
    <property type="protein sequence ID" value="EEF40445.1"/>
    <property type="molecule type" value="Genomic_DNA"/>
</dbReference>
<dbReference type="InParanoid" id="B9S7F2"/>
<sequence length="105" mass="11947">MGETTTSGSTFDEVDLLLIEVESCGALETRNLICKCGTHDEWMSKCQFLMVNEVRTMNKTTEKDTGKINEINTLVEKTGRELQALKEEIERSMKEVKEQNDELKA</sequence>
<evidence type="ECO:0000313" key="3">
    <source>
        <dbReference type="Proteomes" id="UP000008311"/>
    </source>
</evidence>
<evidence type="ECO:0000313" key="2">
    <source>
        <dbReference type="EMBL" id="EEF40445.1"/>
    </source>
</evidence>
<keyword evidence="1" id="KW-0175">Coiled coil</keyword>
<reference evidence="3" key="1">
    <citation type="journal article" date="2010" name="Nat. Biotechnol.">
        <title>Draft genome sequence of the oilseed species Ricinus communis.</title>
        <authorList>
            <person name="Chan A.P."/>
            <person name="Crabtree J."/>
            <person name="Zhao Q."/>
            <person name="Lorenzi H."/>
            <person name="Orvis J."/>
            <person name="Puiu D."/>
            <person name="Melake-Berhan A."/>
            <person name="Jones K.M."/>
            <person name="Redman J."/>
            <person name="Chen G."/>
            <person name="Cahoon E.B."/>
            <person name="Gedil M."/>
            <person name="Stanke M."/>
            <person name="Haas B.J."/>
            <person name="Wortman J.R."/>
            <person name="Fraser-Liggett C.M."/>
            <person name="Ravel J."/>
            <person name="Rabinowicz P.D."/>
        </authorList>
    </citation>
    <scope>NUCLEOTIDE SEQUENCE [LARGE SCALE GENOMIC DNA]</scope>
    <source>
        <strain evidence="3">cv. Hale</strain>
    </source>
</reference>
<keyword evidence="3" id="KW-1185">Reference proteome</keyword>
<gene>
    <name evidence="2" type="ORF">RCOM_0640930</name>
</gene>
<feature type="coiled-coil region" evidence="1">
    <location>
        <begin position="68"/>
        <end position="102"/>
    </location>
</feature>
<accession>B9S7F2</accession>
<evidence type="ECO:0000256" key="1">
    <source>
        <dbReference type="SAM" id="Coils"/>
    </source>
</evidence>
<dbReference type="Proteomes" id="UP000008311">
    <property type="component" value="Unassembled WGS sequence"/>
</dbReference>
<dbReference type="AlphaFoldDB" id="B9S7F2"/>
<organism evidence="2 3">
    <name type="scientific">Ricinus communis</name>
    <name type="common">Castor bean</name>
    <dbReference type="NCBI Taxonomy" id="3988"/>
    <lineage>
        <taxon>Eukaryota</taxon>
        <taxon>Viridiplantae</taxon>
        <taxon>Streptophyta</taxon>
        <taxon>Embryophyta</taxon>
        <taxon>Tracheophyta</taxon>
        <taxon>Spermatophyta</taxon>
        <taxon>Magnoliopsida</taxon>
        <taxon>eudicotyledons</taxon>
        <taxon>Gunneridae</taxon>
        <taxon>Pentapetalae</taxon>
        <taxon>rosids</taxon>
        <taxon>fabids</taxon>
        <taxon>Malpighiales</taxon>
        <taxon>Euphorbiaceae</taxon>
        <taxon>Acalyphoideae</taxon>
        <taxon>Acalypheae</taxon>
        <taxon>Ricinus</taxon>
    </lineage>
</organism>
<protein>
    <submittedName>
        <fullName evidence="2">Uncharacterized protein</fullName>
    </submittedName>
</protein>
<proteinExistence type="predicted"/>
<name>B9S7F2_RICCO</name>